<sequence length="30" mass="3333">EFTHDEIVGKNLSALFISLIIKVFPLSDVS</sequence>
<protein>
    <submittedName>
        <fullName evidence="1">Uncharacterized protein</fullName>
    </submittedName>
</protein>
<organism evidence="1">
    <name type="scientific">marine sediment metagenome</name>
    <dbReference type="NCBI Taxonomy" id="412755"/>
    <lineage>
        <taxon>unclassified sequences</taxon>
        <taxon>metagenomes</taxon>
        <taxon>ecological metagenomes</taxon>
    </lineage>
</organism>
<proteinExistence type="predicted"/>
<dbReference type="AlphaFoldDB" id="X1AS69"/>
<accession>X1AS69</accession>
<comment type="caution">
    <text evidence="1">The sequence shown here is derived from an EMBL/GenBank/DDBJ whole genome shotgun (WGS) entry which is preliminary data.</text>
</comment>
<feature type="non-terminal residue" evidence="1">
    <location>
        <position position="1"/>
    </location>
</feature>
<evidence type="ECO:0000313" key="1">
    <source>
        <dbReference type="EMBL" id="GAG62726.1"/>
    </source>
</evidence>
<name>X1AS69_9ZZZZ</name>
<reference evidence="1" key="1">
    <citation type="journal article" date="2014" name="Front. Microbiol.">
        <title>High frequency of phylogenetically diverse reductive dehalogenase-homologous genes in deep subseafloor sedimentary metagenomes.</title>
        <authorList>
            <person name="Kawai M."/>
            <person name="Futagami T."/>
            <person name="Toyoda A."/>
            <person name="Takaki Y."/>
            <person name="Nishi S."/>
            <person name="Hori S."/>
            <person name="Arai W."/>
            <person name="Tsubouchi T."/>
            <person name="Morono Y."/>
            <person name="Uchiyama I."/>
            <person name="Ito T."/>
            <person name="Fujiyama A."/>
            <person name="Inagaki F."/>
            <person name="Takami H."/>
        </authorList>
    </citation>
    <scope>NUCLEOTIDE SEQUENCE</scope>
    <source>
        <strain evidence="1">Expedition CK06-06</strain>
    </source>
</reference>
<dbReference type="EMBL" id="BART01009090">
    <property type="protein sequence ID" value="GAG62726.1"/>
    <property type="molecule type" value="Genomic_DNA"/>
</dbReference>
<gene>
    <name evidence="1" type="ORF">S01H4_20251</name>
</gene>